<protein>
    <submittedName>
        <fullName evidence="1">Uncharacterized protein</fullName>
    </submittedName>
</protein>
<organism evidence="1">
    <name type="scientific">Cacopsylla melanoneura</name>
    <dbReference type="NCBI Taxonomy" id="428564"/>
    <lineage>
        <taxon>Eukaryota</taxon>
        <taxon>Metazoa</taxon>
        <taxon>Ecdysozoa</taxon>
        <taxon>Arthropoda</taxon>
        <taxon>Hexapoda</taxon>
        <taxon>Insecta</taxon>
        <taxon>Pterygota</taxon>
        <taxon>Neoptera</taxon>
        <taxon>Paraneoptera</taxon>
        <taxon>Hemiptera</taxon>
        <taxon>Sternorrhyncha</taxon>
        <taxon>Psylloidea</taxon>
        <taxon>Psyllidae</taxon>
        <taxon>Psyllinae</taxon>
        <taxon>Cacopsylla</taxon>
    </lineage>
</organism>
<dbReference type="EMBL" id="HBUF01486150">
    <property type="protein sequence ID" value="CAG6745174.1"/>
    <property type="molecule type" value="Transcribed_RNA"/>
</dbReference>
<proteinExistence type="predicted"/>
<evidence type="ECO:0000313" key="1">
    <source>
        <dbReference type="EMBL" id="CAG6745174.1"/>
    </source>
</evidence>
<sequence>MIYLMSMLQLITLCYIKILRLFDEVEQRRRRRRSTRTDSVDVFIYLFFPINRNRSTKCGRAFRIFAECFLKSIQKEQSLNCQHNGTSMSYVDSKNKALLTYFVTKIKSKFSPEHRP</sequence>
<accession>A0A8D8ZCM3</accession>
<name>A0A8D8ZCM3_9HEMI</name>
<dbReference type="AlphaFoldDB" id="A0A8D8ZCM3"/>
<reference evidence="1" key="1">
    <citation type="submission" date="2021-05" db="EMBL/GenBank/DDBJ databases">
        <authorList>
            <person name="Alioto T."/>
            <person name="Alioto T."/>
            <person name="Gomez Garrido J."/>
        </authorList>
    </citation>
    <scope>NUCLEOTIDE SEQUENCE</scope>
</reference>